<evidence type="ECO:0000256" key="4">
    <source>
        <dbReference type="ARBA" id="ARBA00022729"/>
    </source>
</evidence>
<evidence type="ECO:0000313" key="8">
    <source>
        <dbReference type="EMBL" id="KQL43969.1"/>
    </source>
</evidence>
<organism evidence="8 9">
    <name type="scientific">Brevibacillus choshinensis</name>
    <dbReference type="NCBI Taxonomy" id="54911"/>
    <lineage>
        <taxon>Bacteria</taxon>
        <taxon>Bacillati</taxon>
        <taxon>Bacillota</taxon>
        <taxon>Bacilli</taxon>
        <taxon>Bacillales</taxon>
        <taxon>Paenibacillaceae</taxon>
        <taxon>Brevibacillus</taxon>
    </lineage>
</organism>
<dbReference type="InterPro" id="IPR000914">
    <property type="entry name" value="SBP_5_dom"/>
</dbReference>
<evidence type="ECO:0000256" key="5">
    <source>
        <dbReference type="SAM" id="MobiDB-lite"/>
    </source>
</evidence>
<dbReference type="PANTHER" id="PTHR30290:SF10">
    <property type="entry name" value="PERIPLASMIC OLIGOPEPTIDE-BINDING PROTEIN-RELATED"/>
    <property type="match status" value="1"/>
</dbReference>
<dbReference type="PROSITE" id="PS51257">
    <property type="entry name" value="PROKAR_LIPOPROTEIN"/>
    <property type="match status" value="1"/>
</dbReference>
<name>A0ABR5N0D7_BRECH</name>
<dbReference type="Gene3D" id="3.10.105.10">
    <property type="entry name" value="Dipeptide-binding Protein, Domain 3"/>
    <property type="match status" value="1"/>
</dbReference>
<keyword evidence="4 6" id="KW-0732">Signal</keyword>
<dbReference type="PANTHER" id="PTHR30290">
    <property type="entry name" value="PERIPLASMIC BINDING COMPONENT OF ABC TRANSPORTER"/>
    <property type="match status" value="1"/>
</dbReference>
<dbReference type="InterPro" id="IPR030678">
    <property type="entry name" value="Peptide/Ni-bd"/>
</dbReference>
<gene>
    <name evidence="8" type="ORF">AN963_21195</name>
</gene>
<evidence type="ECO:0000256" key="2">
    <source>
        <dbReference type="ARBA" id="ARBA00005695"/>
    </source>
</evidence>
<dbReference type="CDD" id="cd08504">
    <property type="entry name" value="PBP2_OppA"/>
    <property type="match status" value="1"/>
</dbReference>
<evidence type="ECO:0000313" key="9">
    <source>
        <dbReference type="Proteomes" id="UP000051063"/>
    </source>
</evidence>
<reference evidence="8 9" key="1">
    <citation type="submission" date="2015-09" db="EMBL/GenBank/DDBJ databases">
        <title>Genome sequencing project for genomic taxonomy and phylogenomics of Bacillus-like bacteria.</title>
        <authorList>
            <person name="Liu B."/>
            <person name="Wang J."/>
            <person name="Zhu Y."/>
            <person name="Liu G."/>
            <person name="Chen Q."/>
            <person name="Chen Z."/>
            <person name="Lan J."/>
            <person name="Che J."/>
            <person name="Ge C."/>
            <person name="Shi H."/>
            <person name="Pan Z."/>
            <person name="Liu X."/>
        </authorList>
    </citation>
    <scope>NUCLEOTIDE SEQUENCE [LARGE SCALE GENOMIC DNA]</scope>
    <source>
        <strain evidence="8 9">DSM 8552</strain>
    </source>
</reference>
<sequence>MKKWLLGLSGAALLFSLVTGCSTNPPENAQPASGTQTTTQPAKPAETASTEPMVLHWSVTGEPPTMDPGIATDASSMDMINLAFEGLTAVDRQGQMINAVAESYTNSPDFTQFHFTLRKDAKWSNGDPVTAHDFEYAIKRNLDPKTASGYAYQLFYIKGGEEFFNGTGKAEDVAVKATDDYTLDFTLRSPTPFFRELTSFTTYFPLHKKSIESNPKWAGEASSIVGNGPFVIDTWEHKAKLAFSKSLTYWDKTNVKLDRIEIVVIEDNNTALSMFENGDLDWGGYPSFGLSPDAIGQIKEEGKLVVADNPGTKAVIFNTQKPPFTNKKIRQAFAYSIDRKLLIDNILQTGVPAAYGWVPTSMGLNPDGYFKEDLEKAKQLLAEGMQELGLKEFPKVTYYYDTGETDKKIAQALQDEWKKTLGINIDIRTSEWKVFNSDVQSGKFDFGIWLWGADFNDPINFLEMYKDKEGGNNVVRFDNKEYRDLLNKSYYETDPEKRKKLMFDAETILMEEMPLAPLHFRGNAYVKNDKVKDFVIFPLGGSYFKYAYIEK</sequence>
<dbReference type="EMBL" id="LJJB01000013">
    <property type="protein sequence ID" value="KQL43969.1"/>
    <property type="molecule type" value="Genomic_DNA"/>
</dbReference>
<dbReference type="Gene3D" id="3.90.76.10">
    <property type="entry name" value="Dipeptide-binding Protein, Domain 1"/>
    <property type="match status" value="1"/>
</dbReference>
<accession>A0ABR5N0D7</accession>
<protein>
    <submittedName>
        <fullName evidence="8">ABC transporter substrate-binding protein</fullName>
    </submittedName>
</protein>
<feature type="region of interest" description="Disordered" evidence="5">
    <location>
        <begin position="25"/>
        <end position="51"/>
    </location>
</feature>
<feature type="compositionally biased region" description="Polar residues" evidence="5">
    <location>
        <begin position="25"/>
        <end position="41"/>
    </location>
</feature>
<comment type="subcellular location">
    <subcellularLocation>
        <location evidence="1">Cell envelope</location>
    </subcellularLocation>
</comment>
<dbReference type="InterPro" id="IPR039424">
    <property type="entry name" value="SBP_5"/>
</dbReference>
<feature type="domain" description="Solute-binding protein family 5" evidence="7">
    <location>
        <begin position="96"/>
        <end position="472"/>
    </location>
</feature>
<dbReference type="PIRSF" id="PIRSF002741">
    <property type="entry name" value="MppA"/>
    <property type="match status" value="1"/>
</dbReference>
<keyword evidence="3" id="KW-0813">Transport</keyword>
<dbReference type="SUPFAM" id="SSF53850">
    <property type="entry name" value="Periplasmic binding protein-like II"/>
    <property type="match status" value="1"/>
</dbReference>
<comment type="caution">
    <text evidence="8">The sequence shown here is derived from an EMBL/GenBank/DDBJ whole genome shotgun (WGS) entry which is preliminary data.</text>
</comment>
<dbReference type="Pfam" id="PF00496">
    <property type="entry name" value="SBP_bac_5"/>
    <property type="match status" value="1"/>
</dbReference>
<evidence type="ECO:0000256" key="6">
    <source>
        <dbReference type="SAM" id="SignalP"/>
    </source>
</evidence>
<dbReference type="Gene3D" id="3.40.190.10">
    <property type="entry name" value="Periplasmic binding protein-like II"/>
    <property type="match status" value="1"/>
</dbReference>
<feature type="chain" id="PRO_5047444561" evidence="6">
    <location>
        <begin position="21"/>
        <end position="551"/>
    </location>
</feature>
<dbReference type="RefSeq" id="WP_055746544.1">
    <property type="nucleotide sequence ID" value="NZ_LJJB01000013.1"/>
</dbReference>
<comment type="similarity">
    <text evidence="2">Belongs to the bacterial solute-binding protein 5 family.</text>
</comment>
<dbReference type="Proteomes" id="UP000051063">
    <property type="component" value="Unassembled WGS sequence"/>
</dbReference>
<evidence type="ECO:0000259" key="7">
    <source>
        <dbReference type="Pfam" id="PF00496"/>
    </source>
</evidence>
<feature type="signal peptide" evidence="6">
    <location>
        <begin position="1"/>
        <end position="20"/>
    </location>
</feature>
<evidence type="ECO:0000256" key="1">
    <source>
        <dbReference type="ARBA" id="ARBA00004196"/>
    </source>
</evidence>
<evidence type="ECO:0000256" key="3">
    <source>
        <dbReference type="ARBA" id="ARBA00022448"/>
    </source>
</evidence>
<proteinExistence type="inferred from homology"/>
<keyword evidence="9" id="KW-1185">Reference proteome</keyword>